<dbReference type="AlphaFoldDB" id="A0A813HD72"/>
<keyword evidence="1" id="KW-1133">Transmembrane helix</keyword>
<dbReference type="OrthoDB" id="414124at2759"/>
<comment type="caution">
    <text evidence="2">The sequence shown here is derived from an EMBL/GenBank/DDBJ whole genome shotgun (WGS) entry which is preliminary data.</text>
</comment>
<dbReference type="Proteomes" id="UP000654075">
    <property type="component" value="Unassembled WGS sequence"/>
</dbReference>
<feature type="transmembrane region" description="Helical" evidence="1">
    <location>
        <begin position="274"/>
        <end position="299"/>
    </location>
</feature>
<protein>
    <submittedName>
        <fullName evidence="2">Uncharacterized protein</fullName>
    </submittedName>
</protein>
<evidence type="ECO:0000256" key="1">
    <source>
        <dbReference type="SAM" id="Phobius"/>
    </source>
</evidence>
<dbReference type="Proteomes" id="UP000626109">
    <property type="component" value="Unassembled WGS sequence"/>
</dbReference>
<keyword evidence="1" id="KW-0812">Transmembrane</keyword>
<gene>
    <name evidence="2" type="ORF">PGLA1383_LOCUS51074</name>
    <name evidence="3" type="ORF">PGLA2088_LOCUS39964</name>
</gene>
<evidence type="ECO:0000313" key="3">
    <source>
        <dbReference type="EMBL" id="CAE8718225.1"/>
    </source>
</evidence>
<keyword evidence="4" id="KW-1185">Reference proteome</keyword>
<dbReference type="EMBL" id="CAJNNW010033340">
    <property type="protein sequence ID" value="CAE8718225.1"/>
    <property type="molecule type" value="Genomic_DNA"/>
</dbReference>
<dbReference type="EMBL" id="CAJNNV010031292">
    <property type="protein sequence ID" value="CAE8635479.1"/>
    <property type="molecule type" value="Genomic_DNA"/>
</dbReference>
<sequence length="303" mass="33685">MCAAKLERTGFVFRNVWPNVKRTFAEQPTTFAQASNESGFVRKNSQKAEVAATGHSARTPIPVVQRRCHATRSRLAPRQLTSNLLHASQPRGIATTPVTQLASFGPAVSRLSGAGAAAEAEIAGPQSAQRLKCGVSIDELVRTASEKYDLNTAFWGRYENIPSMALASEKQDILQITENFALIHRKHIYLFQRLKNTVLRTLDLWSAPDFAALCHSWAQLGFLHEDLCVAMAERVTSTAYTCNTQELCWLMDAYATARCSAWDLSRDLLLLRSLYLLLLLLLLLLLSLLLLLLLLLILFEASL</sequence>
<name>A0A813HD72_POLGL</name>
<evidence type="ECO:0000313" key="2">
    <source>
        <dbReference type="EMBL" id="CAE8635479.1"/>
    </source>
</evidence>
<accession>A0A813HD72</accession>
<organism evidence="2 4">
    <name type="scientific">Polarella glacialis</name>
    <name type="common">Dinoflagellate</name>
    <dbReference type="NCBI Taxonomy" id="89957"/>
    <lineage>
        <taxon>Eukaryota</taxon>
        <taxon>Sar</taxon>
        <taxon>Alveolata</taxon>
        <taxon>Dinophyceae</taxon>
        <taxon>Suessiales</taxon>
        <taxon>Suessiaceae</taxon>
        <taxon>Polarella</taxon>
    </lineage>
</organism>
<proteinExistence type="predicted"/>
<keyword evidence="1" id="KW-0472">Membrane</keyword>
<evidence type="ECO:0000313" key="4">
    <source>
        <dbReference type="Proteomes" id="UP000654075"/>
    </source>
</evidence>
<reference evidence="2" key="1">
    <citation type="submission" date="2021-02" db="EMBL/GenBank/DDBJ databases">
        <authorList>
            <person name="Dougan E. K."/>
            <person name="Rhodes N."/>
            <person name="Thang M."/>
            <person name="Chan C."/>
        </authorList>
    </citation>
    <scope>NUCLEOTIDE SEQUENCE</scope>
</reference>